<evidence type="ECO:0000256" key="7">
    <source>
        <dbReference type="SAM" id="MobiDB-lite"/>
    </source>
</evidence>
<keyword evidence="2" id="KW-0677">Repeat</keyword>
<dbReference type="InterPro" id="IPR003657">
    <property type="entry name" value="WRKY_dom"/>
</dbReference>
<feature type="domain" description="WRKY" evidence="8">
    <location>
        <begin position="142"/>
        <end position="206"/>
    </location>
</feature>
<evidence type="ECO:0000256" key="3">
    <source>
        <dbReference type="ARBA" id="ARBA00023015"/>
    </source>
</evidence>
<sequence length="491" mass="53604">MQGSSGSAAFSFMRSCSSGNAYGETTGEFEFKFAIGSSSTSGSLAKEAATFAGLNQQQSEPLNQIQDRCLSQSLAPSALVKCEMPNSKEVSQPAPVSLDASSFSTAAADPAAIDNEEKSQRGHSNPSSQGLHADNRDVSSITAERSSDDGYNWRKYGQKLVKGSEFPRSYYKCTYPNCEVKKIFERSPEGQITEIVYKGSHDHPKPQLSRRFTPGALMSIQEDKFFVEDKFNANAQTSKIEPISTPVSPQQVDADGPEGAVSQMQGTNDDMDEDDPFVKRRKMDGAVDITPVIKPIREPRVVVQTVSEVDILDDGYRWRKYGQKVVRGNPNPRSYYKCTNAGCPVRKHVERASHDPKAVITTYEGKHNHDVPAARSNNHEMAGSTPVTGGSRIRAEETYSINLDLGVGFGYGVENGNNRQLHTVHNQVQVSRSGMMVVQPAAIAARYGIVNGGMSRFGPIDNHVQGHGFETLPLQPSTQFPQNYGKILLGP</sequence>
<dbReference type="SUPFAM" id="SSF118290">
    <property type="entry name" value="WRKY DNA-binding domain"/>
    <property type="match status" value="2"/>
</dbReference>
<evidence type="ECO:0000256" key="5">
    <source>
        <dbReference type="ARBA" id="ARBA00023163"/>
    </source>
</evidence>
<evidence type="ECO:0000256" key="2">
    <source>
        <dbReference type="ARBA" id="ARBA00022737"/>
    </source>
</evidence>
<dbReference type="InterPro" id="IPR044810">
    <property type="entry name" value="WRKY_plant"/>
</dbReference>
<dbReference type="AlphaFoldDB" id="A0A1S4AFC4"/>
<dbReference type="FunFam" id="2.20.25.80:FF:000006">
    <property type="entry name" value="WRKY transcription factor"/>
    <property type="match status" value="1"/>
</dbReference>
<evidence type="ECO:0000256" key="6">
    <source>
        <dbReference type="ARBA" id="ARBA00023242"/>
    </source>
</evidence>
<keyword evidence="3" id="KW-0805">Transcription regulation</keyword>
<evidence type="ECO:0000313" key="9">
    <source>
        <dbReference type="RefSeq" id="XP_016475372.1"/>
    </source>
</evidence>
<feature type="region of interest" description="Disordered" evidence="7">
    <location>
        <begin position="245"/>
        <end position="274"/>
    </location>
</feature>
<dbReference type="GO" id="GO:0003700">
    <property type="term" value="F:DNA-binding transcription factor activity"/>
    <property type="evidence" value="ECO:0000318"/>
    <property type="project" value="GO_Central"/>
</dbReference>
<feature type="region of interest" description="Disordered" evidence="7">
    <location>
        <begin position="114"/>
        <end position="148"/>
    </location>
</feature>
<evidence type="ECO:0000259" key="8">
    <source>
        <dbReference type="PROSITE" id="PS50811"/>
    </source>
</evidence>
<dbReference type="FunFam" id="2.20.25.80:FF:000001">
    <property type="entry name" value="WRKY transcription factor 33"/>
    <property type="match status" value="1"/>
</dbReference>
<protein>
    <submittedName>
        <fullName evidence="9">Probable WRKY transcription factor 20</fullName>
    </submittedName>
</protein>
<keyword evidence="6" id="KW-0539">Nucleus</keyword>
<feature type="domain" description="WRKY" evidence="8">
    <location>
        <begin position="307"/>
        <end position="372"/>
    </location>
</feature>
<evidence type="ECO:0000256" key="1">
    <source>
        <dbReference type="ARBA" id="ARBA00004123"/>
    </source>
</evidence>
<dbReference type="OrthoDB" id="771494at2759"/>
<dbReference type="PaxDb" id="4097-A0A1S4AFC4"/>
<dbReference type="InterPro" id="IPR036576">
    <property type="entry name" value="WRKY_dom_sf"/>
</dbReference>
<keyword evidence="5" id="KW-0804">Transcription</keyword>
<dbReference type="PANTHER" id="PTHR31221">
    <property type="entry name" value="WRKY TRANSCRIPTION FACTOR PROTEIN 1-RELATED"/>
    <property type="match status" value="1"/>
</dbReference>
<dbReference type="GO" id="GO:0006355">
    <property type="term" value="P:regulation of DNA-templated transcription"/>
    <property type="evidence" value="ECO:0000318"/>
    <property type="project" value="GO_Central"/>
</dbReference>
<evidence type="ECO:0000256" key="4">
    <source>
        <dbReference type="ARBA" id="ARBA00023125"/>
    </source>
</evidence>
<dbReference type="SMR" id="A0A1S4AFC4"/>
<dbReference type="Gene3D" id="2.20.25.80">
    <property type="entry name" value="WRKY domain"/>
    <property type="match status" value="2"/>
</dbReference>
<gene>
    <name evidence="9" type="primary">LOC107797044</name>
</gene>
<dbReference type="GO" id="GO:0005634">
    <property type="term" value="C:nucleus"/>
    <property type="evidence" value="ECO:0000318"/>
    <property type="project" value="GO_Central"/>
</dbReference>
<dbReference type="RefSeq" id="XP_016475372.1">
    <property type="nucleotide sequence ID" value="XM_016619886.1"/>
</dbReference>
<reference evidence="9" key="1">
    <citation type="submission" date="2025-08" db="UniProtKB">
        <authorList>
            <consortium name="RefSeq"/>
        </authorList>
    </citation>
    <scope>IDENTIFICATION</scope>
</reference>
<dbReference type="GO" id="GO:0000976">
    <property type="term" value="F:transcription cis-regulatory region binding"/>
    <property type="evidence" value="ECO:0000318"/>
    <property type="project" value="GO_Central"/>
</dbReference>
<dbReference type="SMART" id="SM00774">
    <property type="entry name" value="WRKY"/>
    <property type="match status" value="2"/>
</dbReference>
<organism evidence="9">
    <name type="scientific">Nicotiana tabacum</name>
    <name type="common">Common tobacco</name>
    <dbReference type="NCBI Taxonomy" id="4097"/>
    <lineage>
        <taxon>Eukaryota</taxon>
        <taxon>Viridiplantae</taxon>
        <taxon>Streptophyta</taxon>
        <taxon>Embryophyta</taxon>
        <taxon>Tracheophyta</taxon>
        <taxon>Spermatophyta</taxon>
        <taxon>Magnoliopsida</taxon>
        <taxon>eudicotyledons</taxon>
        <taxon>Gunneridae</taxon>
        <taxon>Pentapetalae</taxon>
        <taxon>asterids</taxon>
        <taxon>lamiids</taxon>
        <taxon>Solanales</taxon>
        <taxon>Solanaceae</taxon>
        <taxon>Nicotianoideae</taxon>
        <taxon>Nicotianeae</taxon>
        <taxon>Nicotiana</taxon>
    </lineage>
</organism>
<proteinExistence type="predicted"/>
<dbReference type="PROSITE" id="PS50811">
    <property type="entry name" value="WRKY"/>
    <property type="match status" value="2"/>
</dbReference>
<comment type="subcellular location">
    <subcellularLocation>
        <location evidence="1">Nucleus</location>
    </subcellularLocation>
</comment>
<name>A0A1S4AFC4_TOBAC</name>
<accession>A0A1S4AFC4</accession>
<dbReference type="KEGG" id="nta:107797044"/>
<keyword evidence="4" id="KW-0238">DNA-binding</keyword>
<dbReference type="PANTHER" id="PTHR31221:SF193">
    <property type="entry name" value="WRKY TRANSCRIPTION FACTOR PROTEIN 1-RELATED"/>
    <property type="match status" value="1"/>
</dbReference>
<dbReference type="Pfam" id="PF03106">
    <property type="entry name" value="WRKY"/>
    <property type="match status" value="2"/>
</dbReference>